<evidence type="ECO:0000256" key="3">
    <source>
        <dbReference type="ARBA" id="ARBA00022691"/>
    </source>
</evidence>
<evidence type="ECO:0000259" key="10">
    <source>
        <dbReference type="Pfam" id="PF17286"/>
    </source>
</evidence>
<dbReference type="Gene3D" id="3.40.50.150">
    <property type="entry name" value="Vaccinia Virus protein VP39"/>
    <property type="match status" value="1"/>
</dbReference>
<feature type="domain" description="PRMT5 arginine-N-methyltransferase" evidence="8">
    <location>
        <begin position="282"/>
        <end position="466"/>
    </location>
</feature>
<dbReference type="InterPro" id="IPR035247">
    <property type="entry name" value="PRMT5_TIM"/>
</dbReference>
<dbReference type="InterPro" id="IPR035075">
    <property type="entry name" value="PRMT5"/>
</dbReference>
<feature type="binding site" evidence="6">
    <location>
        <begin position="419"/>
        <end position="420"/>
    </location>
    <ligand>
        <name>S-adenosyl-L-methionine</name>
        <dbReference type="ChEBI" id="CHEBI:59789"/>
    </ligand>
</feature>
<dbReference type="Pfam" id="PF17285">
    <property type="entry name" value="PRMT5_TIM"/>
    <property type="match status" value="1"/>
</dbReference>
<dbReference type="InterPro" id="IPR029063">
    <property type="entry name" value="SAM-dependent_MTases_sf"/>
</dbReference>
<feature type="active site" description="Proton donor/acceptor" evidence="5">
    <location>
        <position position="437"/>
    </location>
</feature>
<feature type="binding site" evidence="6">
    <location>
        <position position="308"/>
    </location>
    <ligand>
        <name>S-adenosyl-L-methionine</name>
        <dbReference type="ChEBI" id="CHEBI:59789"/>
    </ligand>
</feature>
<dbReference type="Proteomes" id="UP001162640">
    <property type="component" value="Unassembled WGS sequence"/>
</dbReference>
<comment type="caution">
    <text evidence="11">The sequence shown here is derived from an EMBL/GenBank/DDBJ whole genome shotgun (WGS) entry which is preliminary data.</text>
</comment>
<name>A0A9W6ZP33_9STRA</name>
<comment type="similarity">
    <text evidence="4">Belongs to the class I-like SAM-binding methyltransferase superfamily.</text>
</comment>
<dbReference type="PANTHER" id="PTHR10738:SF0">
    <property type="entry name" value="PROTEIN ARGININE N-METHYLTRANSFERASE 5"/>
    <property type="match status" value="1"/>
</dbReference>
<keyword evidence="1 4" id="KW-0489">Methyltransferase</keyword>
<evidence type="ECO:0000313" key="12">
    <source>
        <dbReference type="Proteomes" id="UP001162640"/>
    </source>
</evidence>
<dbReference type="EMBL" id="BLQM01000045">
    <property type="protein sequence ID" value="GMH55511.1"/>
    <property type="molecule type" value="Genomic_DNA"/>
</dbReference>
<dbReference type="PIRSF" id="PIRSF015894">
    <property type="entry name" value="Skb1_MeTrfase"/>
    <property type="match status" value="1"/>
</dbReference>
<feature type="binding site" evidence="6">
    <location>
        <position position="390"/>
    </location>
    <ligand>
        <name>S-adenosyl-L-methionine</name>
        <dbReference type="ChEBI" id="CHEBI:59789"/>
    </ligand>
</feature>
<feature type="domain" description="PRMT5 TIM barrel" evidence="9">
    <location>
        <begin position="43"/>
        <end position="265"/>
    </location>
</feature>
<dbReference type="GO" id="GO:0032259">
    <property type="term" value="P:methylation"/>
    <property type="evidence" value="ECO:0007669"/>
    <property type="project" value="UniProtKB-KW"/>
</dbReference>
<dbReference type="SUPFAM" id="SSF53335">
    <property type="entry name" value="S-adenosyl-L-methionine-dependent methyltransferases"/>
    <property type="match status" value="1"/>
</dbReference>
<accession>A0A9W6ZP33</accession>
<evidence type="ECO:0000256" key="5">
    <source>
        <dbReference type="PIRSR" id="PIRSR015894-1"/>
    </source>
</evidence>
<feature type="binding site" evidence="6">
    <location>
        <begin position="317"/>
        <end position="318"/>
    </location>
    <ligand>
        <name>S-adenosyl-L-methionine</name>
        <dbReference type="ChEBI" id="CHEBI:59789"/>
    </ligand>
</feature>
<evidence type="ECO:0000256" key="4">
    <source>
        <dbReference type="PIRNR" id="PIRNR015894"/>
    </source>
</evidence>
<evidence type="ECO:0000256" key="6">
    <source>
        <dbReference type="PIRSR" id="PIRSR015894-2"/>
    </source>
</evidence>
<evidence type="ECO:0000256" key="1">
    <source>
        <dbReference type="ARBA" id="ARBA00022603"/>
    </source>
</evidence>
<feature type="active site" description="Proton donor/acceptor" evidence="5">
    <location>
        <position position="446"/>
    </location>
</feature>
<dbReference type="AlphaFoldDB" id="A0A9W6ZP33"/>
<dbReference type="GO" id="GO:0006355">
    <property type="term" value="P:regulation of DNA-templated transcription"/>
    <property type="evidence" value="ECO:0007669"/>
    <property type="project" value="TreeGrafter"/>
</dbReference>
<evidence type="ECO:0000259" key="9">
    <source>
        <dbReference type="Pfam" id="PF17285"/>
    </source>
</evidence>
<dbReference type="Gene3D" id="2.70.160.11">
    <property type="entry name" value="Hnrnp arginine n-methyltransferase1"/>
    <property type="match status" value="1"/>
</dbReference>
<evidence type="ECO:0000256" key="2">
    <source>
        <dbReference type="ARBA" id="ARBA00022679"/>
    </source>
</evidence>
<dbReference type="GO" id="GO:0016274">
    <property type="term" value="F:protein-arginine N-methyltransferase activity"/>
    <property type="evidence" value="ECO:0007669"/>
    <property type="project" value="InterPro"/>
</dbReference>
<organism evidence="11 12">
    <name type="scientific">Triparma laevis f. inornata</name>
    <dbReference type="NCBI Taxonomy" id="1714386"/>
    <lineage>
        <taxon>Eukaryota</taxon>
        <taxon>Sar</taxon>
        <taxon>Stramenopiles</taxon>
        <taxon>Ochrophyta</taxon>
        <taxon>Bolidophyceae</taxon>
        <taxon>Parmales</taxon>
        <taxon>Triparmaceae</taxon>
        <taxon>Triparma</taxon>
    </lineage>
</organism>
<dbReference type="InterPro" id="IPR035248">
    <property type="entry name" value="PRMT5_C"/>
</dbReference>
<gene>
    <name evidence="11" type="ORF">TL16_g01925</name>
</gene>
<feature type="site" description="Critical for specifying symmetric addition of methyl groups" evidence="7">
    <location>
        <position position="311"/>
    </location>
</feature>
<keyword evidence="2 4" id="KW-0808">Transferase</keyword>
<dbReference type="InterPro" id="IPR007857">
    <property type="entry name" value="Arg_MeTrfase_PRMT5"/>
</dbReference>
<protein>
    <recommendedName>
        <fullName evidence="4">Protein arginine N-methyltransferase</fullName>
    </recommendedName>
</protein>
<feature type="domain" description="PRMT5 oligomerisation" evidence="10">
    <location>
        <begin position="471"/>
        <end position="564"/>
    </location>
</feature>
<proteinExistence type="inferred from homology"/>
<dbReference type="GO" id="GO:0005634">
    <property type="term" value="C:nucleus"/>
    <property type="evidence" value="ECO:0007669"/>
    <property type="project" value="TreeGrafter"/>
</dbReference>
<evidence type="ECO:0000256" key="7">
    <source>
        <dbReference type="PIRSR" id="PIRSR015894-3"/>
    </source>
</evidence>
<dbReference type="Gene3D" id="3.20.20.150">
    <property type="entry name" value="Divalent-metal-dependent TIM barrel enzymes"/>
    <property type="match status" value="1"/>
</dbReference>
<keyword evidence="3 4" id="KW-0949">S-adenosyl-L-methionine</keyword>
<reference evidence="12" key="1">
    <citation type="journal article" date="2023" name="Commun. Biol.">
        <title>Genome analysis of Parmales, the sister group of diatoms, reveals the evolutionary specialization of diatoms from phago-mixotrophs to photoautotrophs.</title>
        <authorList>
            <person name="Ban H."/>
            <person name="Sato S."/>
            <person name="Yoshikawa S."/>
            <person name="Yamada K."/>
            <person name="Nakamura Y."/>
            <person name="Ichinomiya M."/>
            <person name="Sato N."/>
            <person name="Blanc-Mathieu R."/>
            <person name="Endo H."/>
            <person name="Kuwata A."/>
            <person name="Ogata H."/>
        </authorList>
    </citation>
    <scope>NUCLEOTIDE SEQUENCE [LARGE SCALE GENOMIC DNA]</scope>
</reference>
<evidence type="ECO:0000259" key="8">
    <source>
        <dbReference type="Pfam" id="PF05185"/>
    </source>
</evidence>
<feature type="domain" description="PRMT5 oligomerisation" evidence="10">
    <location>
        <begin position="600"/>
        <end position="701"/>
    </location>
</feature>
<sequence>MPLVVGCNPPTPLGQHGNTDDVLNKARADSLTFVLISLTQHQQQTPHGLMHLPRRDLAALSSSEWSNSIVGVLSPSAFSSENLSLGSSATVRSEVEWAMHMGIPAVVFPAVPNNAPNFSRLLHSTALLVSGSGTSIWLDVNFEPTEACYGSVQGILSSCDNASTIGLNLRFPEQESNSINKTLVHLNRFFGLPVKGVTLPTSLFLTNKKGYPTLSKKMQVVIEWIMKRGGDKIRWVIEGEQKHVPAEDNSQNNTSGYLNYLQYLFHLRSRSDVTEVLDCEEARAEASYLDYLQAPLQPLADNLEFGTYETFERDPVKYRNYESAVLLAIRDGVNLQKWGGSTNNNVVNLMVVGAGRGPLVRASLNAVKRYNATCLSSDLHPLTPRMLAVEKNPSAVIFLHSLVALEPGWAEVVRVISSDMRDAVVGEEEKADIVVSELLGSFGDNELSPECLDGAEKSGLMKPDAVSIPTNYISFIAPLSSAKLHQEAKAQAYSATDGAHGPMGQPFGFLRAMETPYVVRSHAAAQTHIEKECFTYVHPNPDLNDPTKCNSRFVRVEFEADEKYGMGNGSGYGLYNKQEAELAAAAGEGEGGEGAGAGITIHGLTGSFDSLLYRSETENLEEHISIAPQTFSVGMFSWFPLFFPLRDPVFLGPGCKAGVNIWRLGNGKKIWYEWSVDITKIIDGSLVSSTPVHNPNGRSYQVGL</sequence>
<dbReference type="Pfam" id="PF05185">
    <property type="entry name" value="PRMT5"/>
    <property type="match status" value="1"/>
</dbReference>
<evidence type="ECO:0000313" key="11">
    <source>
        <dbReference type="EMBL" id="GMH55511.1"/>
    </source>
</evidence>
<dbReference type="Pfam" id="PF17286">
    <property type="entry name" value="PRMT5_C"/>
    <property type="match status" value="2"/>
</dbReference>
<dbReference type="PANTHER" id="PTHR10738">
    <property type="entry name" value="PROTEIN ARGININE N-METHYLTRANSFERASE 5"/>
    <property type="match status" value="1"/>
</dbReference>
<dbReference type="PROSITE" id="PS51678">
    <property type="entry name" value="SAM_MT_PRMT"/>
    <property type="match status" value="1"/>
</dbReference>
<dbReference type="InterPro" id="IPR025799">
    <property type="entry name" value="Arg_MeTrfase"/>
</dbReference>
<dbReference type="GO" id="GO:0005829">
    <property type="term" value="C:cytosol"/>
    <property type="evidence" value="ECO:0007669"/>
    <property type="project" value="TreeGrafter"/>
</dbReference>